<keyword evidence="6" id="KW-0811">Translocation</keyword>
<dbReference type="EMBL" id="BNEC01000005">
    <property type="protein sequence ID" value="GHI68957.1"/>
    <property type="molecule type" value="Genomic_DNA"/>
</dbReference>
<keyword evidence="3" id="KW-0812">Transmembrane</keyword>
<comment type="caution">
    <text evidence="10">The sequence shown here is derived from an EMBL/GenBank/DDBJ whole genome shotgun (WGS) entry which is preliminary data.</text>
</comment>
<dbReference type="InterPro" id="IPR048631">
    <property type="entry name" value="SecD_1st"/>
</dbReference>
<dbReference type="PANTHER" id="PTHR30081:SF1">
    <property type="entry name" value="PROTEIN TRANSLOCASE SUBUNIT SECD"/>
    <property type="match status" value="1"/>
</dbReference>
<dbReference type="PANTHER" id="PTHR30081">
    <property type="entry name" value="PROTEIN-EXPORT MEMBRANE PROTEIN SEC"/>
    <property type="match status" value="1"/>
</dbReference>
<dbReference type="Pfam" id="PF07549">
    <property type="entry name" value="Sec_GG"/>
    <property type="match status" value="1"/>
</dbReference>
<evidence type="ECO:0000256" key="6">
    <source>
        <dbReference type="ARBA" id="ARBA00023010"/>
    </source>
</evidence>
<sequence length="108" mass="11495">MWRAIIALAAVALSLYIALTQSARLGLDLRGGTQIVLETRDSPTVKADAASTDRALEVLRQRVDALGVSEPGIARSGEKRIIVELPGVQDPARPPRSSAAPHSSRSTR</sequence>
<dbReference type="InterPro" id="IPR022813">
    <property type="entry name" value="SecD/SecF_arch_bac"/>
</dbReference>
<accession>A0ABQ3SLV7</accession>
<evidence type="ECO:0000313" key="11">
    <source>
        <dbReference type="Proteomes" id="UP000613974"/>
    </source>
</evidence>
<keyword evidence="4" id="KW-0653">Protein transport</keyword>
<keyword evidence="1" id="KW-0813">Transport</keyword>
<feature type="domain" description="Protein translocase subunit SecDF P1" evidence="9">
    <location>
        <begin position="53"/>
        <end position="93"/>
    </location>
</feature>
<evidence type="ECO:0000256" key="2">
    <source>
        <dbReference type="ARBA" id="ARBA00022475"/>
    </source>
</evidence>
<dbReference type="Gene3D" id="3.30.70.3220">
    <property type="match status" value="1"/>
</dbReference>
<dbReference type="InterPro" id="IPR022646">
    <property type="entry name" value="SecD/SecF_CS"/>
</dbReference>
<keyword evidence="5" id="KW-1133">Transmembrane helix</keyword>
<feature type="compositionally biased region" description="Low complexity" evidence="8">
    <location>
        <begin position="95"/>
        <end position="108"/>
    </location>
</feature>
<keyword evidence="11" id="KW-1185">Reference proteome</keyword>
<dbReference type="Pfam" id="PF21760">
    <property type="entry name" value="SecD_1st"/>
    <property type="match status" value="1"/>
</dbReference>
<keyword evidence="7" id="KW-0472">Membrane</keyword>
<feature type="region of interest" description="Disordered" evidence="8">
    <location>
        <begin position="85"/>
        <end position="108"/>
    </location>
</feature>
<reference evidence="11" key="1">
    <citation type="submission" date="2023-07" db="EMBL/GenBank/DDBJ databases">
        <title>Whole genome shotgun sequence of Streptomyces nojiriensis NBRC 13794.</title>
        <authorList>
            <person name="Komaki H."/>
            <person name="Tamura T."/>
        </authorList>
    </citation>
    <scope>NUCLEOTIDE SEQUENCE [LARGE SCALE GENOMIC DNA]</scope>
    <source>
        <strain evidence="11">NBRC 13794</strain>
    </source>
</reference>
<evidence type="ECO:0000256" key="5">
    <source>
        <dbReference type="ARBA" id="ARBA00022989"/>
    </source>
</evidence>
<protein>
    <recommendedName>
        <fullName evidence="9">Protein translocase subunit SecDF P1 domain-containing protein</fullName>
    </recommendedName>
</protein>
<evidence type="ECO:0000256" key="7">
    <source>
        <dbReference type="ARBA" id="ARBA00023136"/>
    </source>
</evidence>
<gene>
    <name evidence="10" type="ORF">Snoj_28750</name>
</gene>
<keyword evidence="2" id="KW-1003">Cell membrane</keyword>
<evidence type="ECO:0000259" key="9">
    <source>
        <dbReference type="Pfam" id="PF21760"/>
    </source>
</evidence>
<evidence type="ECO:0000256" key="8">
    <source>
        <dbReference type="SAM" id="MobiDB-lite"/>
    </source>
</evidence>
<evidence type="ECO:0000256" key="3">
    <source>
        <dbReference type="ARBA" id="ARBA00022692"/>
    </source>
</evidence>
<dbReference type="Proteomes" id="UP000613974">
    <property type="component" value="Unassembled WGS sequence"/>
</dbReference>
<evidence type="ECO:0000313" key="10">
    <source>
        <dbReference type="EMBL" id="GHI68957.1"/>
    </source>
</evidence>
<name>A0ABQ3SLV7_9ACTN</name>
<proteinExistence type="predicted"/>
<evidence type="ECO:0000256" key="1">
    <source>
        <dbReference type="ARBA" id="ARBA00022448"/>
    </source>
</evidence>
<evidence type="ECO:0000256" key="4">
    <source>
        <dbReference type="ARBA" id="ARBA00022927"/>
    </source>
</evidence>
<organism evidence="10 11">
    <name type="scientific">Streptomyces nojiriensis</name>
    <dbReference type="NCBI Taxonomy" id="66374"/>
    <lineage>
        <taxon>Bacteria</taxon>
        <taxon>Bacillati</taxon>
        <taxon>Actinomycetota</taxon>
        <taxon>Actinomycetes</taxon>
        <taxon>Kitasatosporales</taxon>
        <taxon>Streptomycetaceae</taxon>
        <taxon>Streptomyces</taxon>
    </lineage>
</organism>